<dbReference type="Gene3D" id="1.20.5.390">
    <property type="entry name" value="L1 transposable element, trimerization domain"/>
    <property type="match status" value="1"/>
</dbReference>
<dbReference type="OrthoDB" id="6399952at2"/>
<dbReference type="PANTHER" id="PTHR43156">
    <property type="entry name" value="STAGE II SPORULATION PROTEIN E-RELATED"/>
    <property type="match status" value="1"/>
</dbReference>
<gene>
    <name evidence="5" type="ORF">KT71_13320</name>
</gene>
<evidence type="ECO:0000256" key="3">
    <source>
        <dbReference type="SAM" id="Coils"/>
    </source>
</evidence>
<protein>
    <submittedName>
        <fullName evidence="5">Serine phosphatase RsbU, regulator of sigma subunit</fullName>
    </submittedName>
</protein>
<feature type="modified residue" description="4-aspartylphosphate" evidence="2">
    <location>
        <position position="56"/>
    </location>
</feature>
<dbReference type="InterPro" id="IPR036457">
    <property type="entry name" value="PPM-type-like_dom_sf"/>
</dbReference>
<evidence type="ECO:0000256" key="1">
    <source>
        <dbReference type="ARBA" id="ARBA00022801"/>
    </source>
</evidence>
<evidence type="ECO:0000313" key="5">
    <source>
        <dbReference type="EMBL" id="EAQ96369.1"/>
    </source>
</evidence>
<dbReference type="Gene3D" id="3.40.50.2300">
    <property type="match status" value="1"/>
</dbReference>
<evidence type="ECO:0000313" key="6">
    <source>
        <dbReference type="Proteomes" id="UP000019205"/>
    </source>
</evidence>
<dbReference type="HOGENOM" id="CLU_000445_43_7_6"/>
<feature type="coiled-coil region" evidence="3">
    <location>
        <begin position="121"/>
        <end position="158"/>
    </location>
</feature>
<sequence>MAYSGKVLVIDDDLNRGSDLADLASSAGFTTSVANSLDAFGNSLGENSDWDVVLCDVQATPEAWAEEGASLRELNIQVPVMMFSSESRSASMMRALRLGANDFFATPLDDPDALLASMERCVRLRSMSRELQQSRQKLEAANRELKNTVRVLEKDQQAGRQVQMRMLPSSPMVVSDYMFSHTIIPSLYLSGDFTDYFTVDDHYVVFFMADVSGHGSSSAFTTVLLKNLFARKRSDYLRRNDNTILGPVAMLTLANRELLELDVGKYATMVVGVLDQVENTLHYSVAGHLPMPVLVSDAGAVYLEGGGNAVGMMRDAEYNEHSVELPDAFMLALFSDGILEILPPKNLVEKEAFFLDIFAQTADTPEELVSKLGLDSAETAPDDIAALFVSKRVSDES</sequence>
<dbReference type="Pfam" id="PF00072">
    <property type="entry name" value="Response_reg"/>
    <property type="match status" value="1"/>
</dbReference>
<dbReference type="GO" id="GO:0016791">
    <property type="term" value="F:phosphatase activity"/>
    <property type="evidence" value="ECO:0007669"/>
    <property type="project" value="TreeGrafter"/>
</dbReference>
<dbReference type="RefSeq" id="WP_008295099.1">
    <property type="nucleotide sequence ID" value="NZ_CM002299.1"/>
</dbReference>
<evidence type="ECO:0000259" key="4">
    <source>
        <dbReference type="PROSITE" id="PS50110"/>
    </source>
</evidence>
<organism evidence="5 6">
    <name type="scientific">Congregibacter litoralis KT71</name>
    <dbReference type="NCBI Taxonomy" id="314285"/>
    <lineage>
        <taxon>Bacteria</taxon>
        <taxon>Pseudomonadati</taxon>
        <taxon>Pseudomonadota</taxon>
        <taxon>Gammaproteobacteria</taxon>
        <taxon>Cellvibrionales</taxon>
        <taxon>Halieaceae</taxon>
        <taxon>Congregibacter</taxon>
    </lineage>
</organism>
<dbReference type="PROSITE" id="PS50110">
    <property type="entry name" value="RESPONSE_REGULATORY"/>
    <property type="match status" value="1"/>
</dbReference>
<keyword evidence="2" id="KW-0597">Phosphoprotein</keyword>
<reference evidence="5 6" key="2">
    <citation type="journal article" date="2009" name="PLoS ONE">
        <title>The photosynthetic apparatus and its regulation in the aerobic gammaproteobacterium Congregibacter litoralis gen. nov., sp. nov.</title>
        <authorList>
            <person name="Spring S."/>
            <person name="Lunsdorf H."/>
            <person name="Fuchs B.M."/>
            <person name="Tindall B.J."/>
        </authorList>
    </citation>
    <scope>NUCLEOTIDE SEQUENCE [LARGE SCALE GENOMIC DNA]</scope>
    <source>
        <strain evidence="5">KT71</strain>
    </source>
</reference>
<dbReference type="InterPro" id="IPR001789">
    <property type="entry name" value="Sig_transdc_resp-reg_receiver"/>
</dbReference>
<keyword evidence="6" id="KW-1185">Reference proteome</keyword>
<keyword evidence="1" id="KW-0378">Hydrolase</keyword>
<dbReference type="InterPro" id="IPR001932">
    <property type="entry name" value="PPM-type_phosphatase-like_dom"/>
</dbReference>
<dbReference type="InterPro" id="IPR011006">
    <property type="entry name" value="CheY-like_superfamily"/>
</dbReference>
<dbReference type="CDD" id="cd00156">
    <property type="entry name" value="REC"/>
    <property type="match status" value="1"/>
</dbReference>
<dbReference type="GO" id="GO:0000160">
    <property type="term" value="P:phosphorelay signal transduction system"/>
    <property type="evidence" value="ECO:0007669"/>
    <property type="project" value="InterPro"/>
</dbReference>
<dbReference type="Pfam" id="PF07228">
    <property type="entry name" value="SpoIIE"/>
    <property type="match status" value="1"/>
</dbReference>
<keyword evidence="3" id="KW-0175">Coiled coil</keyword>
<dbReference type="InterPro" id="IPR052016">
    <property type="entry name" value="Bact_Sigma-Reg"/>
</dbReference>
<accession>A4ACE1</accession>
<dbReference type="AlphaFoldDB" id="A4ACE1"/>
<comment type="caution">
    <text evidence="5">The sequence shown here is derived from an EMBL/GenBank/DDBJ whole genome shotgun (WGS) entry which is preliminary data.</text>
</comment>
<dbReference type="Proteomes" id="UP000019205">
    <property type="component" value="Chromosome"/>
</dbReference>
<evidence type="ECO:0000256" key="2">
    <source>
        <dbReference type="PROSITE-ProRule" id="PRU00169"/>
    </source>
</evidence>
<dbReference type="eggNOG" id="COG2208">
    <property type="taxonomic scope" value="Bacteria"/>
</dbReference>
<dbReference type="SMART" id="SM00331">
    <property type="entry name" value="PP2C_SIG"/>
    <property type="match status" value="1"/>
</dbReference>
<dbReference type="PANTHER" id="PTHR43156:SF2">
    <property type="entry name" value="STAGE II SPORULATION PROTEIN E"/>
    <property type="match status" value="1"/>
</dbReference>
<proteinExistence type="predicted"/>
<dbReference type="Gene3D" id="3.60.40.10">
    <property type="entry name" value="PPM-type phosphatase domain"/>
    <property type="match status" value="1"/>
</dbReference>
<name>A4ACE1_9GAMM</name>
<dbReference type="SUPFAM" id="SSF52172">
    <property type="entry name" value="CheY-like"/>
    <property type="match status" value="1"/>
</dbReference>
<dbReference type="SMART" id="SM00448">
    <property type="entry name" value="REC"/>
    <property type="match status" value="1"/>
</dbReference>
<dbReference type="EMBL" id="AAOA02000001">
    <property type="protein sequence ID" value="EAQ96369.1"/>
    <property type="molecule type" value="Genomic_DNA"/>
</dbReference>
<reference evidence="5 6" key="1">
    <citation type="journal article" date="2007" name="Proc. Natl. Acad. Sci. U.S.A.">
        <title>Characterization of a marine gammaproteobacterium capable of aerobic anoxygenic photosynthesis.</title>
        <authorList>
            <person name="Fuchs B.M."/>
            <person name="Spring S."/>
            <person name="Teeling H."/>
            <person name="Quast C."/>
            <person name="Wulf J."/>
            <person name="Schattenhofer M."/>
            <person name="Yan S."/>
            <person name="Ferriera S."/>
            <person name="Johnson J."/>
            <person name="Glockner F.O."/>
            <person name="Amann R."/>
        </authorList>
    </citation>
    <scope>NUCLEOTIDE SEQUENCE [LARGE SCALE GENOMIC DNA]</scope>
    <source>
        <strain evidence="5">KT71</strain>
    </source>
</reference>
<feature type="domain" description="Response regulatory" evidence="4">
    <location>
        <begin position="6"/>
        <end position="121"/>
    </location>
</feature>
<dbReference type="STRING" id="314285.KT71_13320"/>